<dbReference type="PANTHER" id="PTHR38825">
    <property type="entry name" value="LYSINE EXPORTER PROTEIN (LYSE/YGGA)"/>
    <property type="match status" value="1"/>
</dbReference>
<dbReference type="GeneID" id="26738314"/>
<dbReference type="OrthoDB" id="121309at2157"/>
<keyword evidence="11" id="KW-1185">Reference proteome</keyword>
<organism evidence="7 10">
    <name type="scientific">Methanobacterium formicicum</name>
    <dbReference type="NCBI Taxonomy" id="2162"/>
    <lineage>
        <taxon>Archaea</taxon>
        <taxon>Methanobacteriati</taxon>
        <taxon>Methanobacteriota</taxon>
        <taxon>Methanomada group</taxon>
        <taxon>Methanobacteria</taxon>
        <taxon>Methanobacteriales</taxon>
        <taxon>Methanobacteriaceae</taxon>
        <taxon>Methanobacterium</taxon>
    </lineage>
</organism>
<dbReference type="KEGG" id="mfc:BRM9_0081"/>
<dbReference type="PANTHER" id="PTHR38825:SF1">
    <property type="entry name" value="TRANSPORTER, LYSE FAMILY"/>
    <property type="match status" value="1"/>
</dbReference>
<evidence type="ECO:0000256" key="4">
    <source>
        <dbReference type="ARBA" id="ARBA00022989"/>
    </source>
</evidence>
<feature type="transmembrane region" description="Helical" evidence="6">
    <location>
        <begin position="187"/>
        <end position="205"/>
    </location>
</feature>
<dbReference type="GO" id="GO:0006865">
    <property type="term" value="P:amino acid transport"/>
    <property type="evidence" value="ECO:0007669"/>
    <property type="project" value="InterPro"/>
</dbReference>
<reference evidence="8" key="2">
    <citation type="submission" date="2014-09" db="EMBL/GenBank/DDBJ databases">
        <authorList>
            <person name="Bishop-Lilly K.A."/>
            <person name="Broomall S.M."/>
            <person name="Chain P.S."/>
            <person name="Chertkov O."/>
            <person name="Coyne S.R."/>
            <person name="Daligault H.E."/>
            <person name="Davenport K.W."/>
            <person name="Erkkila T."/>
            <person name="Frey K.G."/>
            <person name="Gibbons H.S."/>
            <person name="Gu W."/>
            <person name="Jaissle J."/>
            <person name="Johnson S.L."/>
            <person name="Koroleva G.I."/>
            <person name="Ladner J.T."/>
            <person name="Lo C.-C."/>
            <person name="Minogue T.D."/>
            <person name="Munk C."/>
            <person name="Palacios G.F."/>
            <person name="Redden C.L."/>
            <person name="Rosenzweig C.N."/>
            <person name="Scholz M.B."/>
            <person name="Teshima H."/>
            <person name="Xu Y."/>
        </authorList>
    </citation>
    <scope>NUCLEOTIDE SEQUENCE</scope>
    <source>
        <strain evidence="8">Mb9</strain>
    </source>
</reference>
<dbReference type="Pfam" id="PF01810">
    <property type="entry name" value="LysE"/>
    <property type="match status" value="1"/>
</dbReference>
<dbReference type="PATRIC" id="fig|2162.10.peg.41"/>
<comment type="subcellular location">
    <subcellularLocation>
        <location evidence="1">Cell membrane</location>
        <topology evidence="1">Multi-pass membrane protein</topology>
    </subcellularLocation>
</comment>
<evidence type="ECO:0000256" key="1">
    <source>
        <dbReference type="ARBA" id="ARBA00004651"/>
    </source>
</evidence>
<evidence type="ECO:0000256" key="2">
    <source>
        <dbReference type="ARBA" id="ARBA00022475"/>
    </source>
</evidence>
<feature type="transmembrane region" description="Helical" evidence="6">
    <location>
        <begin position="145"/>
        <end position="166"/>
    </location>
</feature>
<feature type="transmembrane region" description="Helical" evidence="6">
    <location>
        <begin position="6"/>
        <end position="32"/>
    </location>
</feature>
<keyword evidence="5 6" id="KW-0472">Membrane</keyword>
<dbReference type="Proteomes" id="UP000029661">
    <property type="component" value="Chromosome"/>
</dbReference>
<reference evidence="9" key="3">
    <citation type="submission" date="2020-10" db="EMBL/GenBank/DDBJ databases">
        <title>Dehalococcoides mccartyi of a TCE/Cr reducing biochatode.</title>
        <authorList>
            <person name="Matturro B."/>
        </authorList>
    </citation>
    <scope>NUCLEOTIDE SEQUENCE</scope>
    <source>
        <strain evidence="9">Bin2</strain>
    </source>
</reference>
<name>A0A089ZA95_METFO</name>
<evidence type="ECO:0000313" key="8">
    <source>
        <dbReference type="EMBL" id="CEL23699.1"/>
    </source>
</evidence>
<dbReference type="AlphaFoldDB" id="A0A089ZA95"/>
<dbReference type="EMBL" id="LN734822">
    <property type="protein sequence ID" value="CEL23699.1"/>
    <property type="molecule type" value="Genomic_DNA"/>
</dbReference>
<evidence type="ECO:0000313" key="11">
    <source>
        <dbReference type="Proteomes" id="UP000062768"/>
    </source>
</evidence>
<accession>A0A089ZA95</accession>
<evidence type="ECO:0000256" key="3">
    <source>
        <dbReference type="ARBA" id="ARBA00022692"/>
    </source>
</evidence>
<gene>
    <name evidence="7" type="ORF">BRM9_0081</name>
    <name evidence="9" type="ORF">ISP06_05520</name>
    <name evidence="8" type="ORF">MB9_0042</name>
</gene>
<dbReference type="STRING" id="2162.BRM9_0081"/>
<evidence type="ECO:0000313" key="7">
    <source>
        <dbReference type="EMBL" id="AIS30912.1"/>
    </source>
</evidence>
<evidence type="ECO:0000313" key="10">
    <source>
        <dbReference type="Proteomes" id="UP000029661"/>
    </source>
</evidence>
<dbReference type="GO" id="GO:0005886">
    <property type="term" value="C:plasma membrane"/>
    <property type="evidence" value="ECO:0007669"/>
    <property type="project" value="UniProtKB-SubCell"/>
</dbReference>
<dbReference type="Proteomes" id="UP000062768">
    <property type="component" value="Chromosome I"/>
</dbReference>
<dbReference type="EMBL" id="JADIIL010000019">
    <property type="protein sequence ID" value="MBF4474916.1"/>
    <property type="molecule type" value="Genomic_DNA"/>
</dbReference>
<feature type="transmembrane region" description="Helical" evidence="6">
    <location>
        <begin position="44"/>
        <end position="68"/>
    </location>
</feature>
<evidence type="ECO:0000313" key="9">
    <source>
        <dbReference type="EMBL" id="MBF4474916.1"/>
    </source>
</evidence>
<dbReference type="EMBL" id="CP006933">
    <property type="protein sequence ID" value="AIS30912.1"/>
    <property type="molecule type" value="Genomic_DNA"/>
</dbReference>
<dbReference type="RefSeq" id="WP_048084379.1">
    <property type="nucleotide sequence ID" value="NZ_CALCVY010000048.1"/>
</dbReference>
<dbReference type="Proteomes" id="UP000606900">
    <property type="component" value="Unassembled WGS sequence"/>
</dbReference>
<protein>
    <submittedName>
        <fullName evidence="7 9">LysE family translocator</fullName>
    </submittedName>
    <submittedName>
        <fullName evidence="8">Lysine exporter protein LysE/YggA</fullName>
    </submittedName>
</protein>
<keyword evidence="3 6" id="KW-0812">Transmembrane</keyword>
<keyword evidence="4 6" id="KW-1133">Transmembrane helix</keyword>
<feature type="transmembrane region" description="Helical" evidence="6">
    <location>
        <begin position="74"/>
        <end position="93"/>
    </location>
</feature>
<proteinExistence type="predicted"/>
<sequence>MWIEIILFAAASFWVGFSGAMVPGPMLTVTISDSLKKGFRAGPLVVLGHVIAETALIILLIMGLGWVIGSPTVTMIIGGIGGAMLIYIGYSIARSPVPDELPGDGEPIEKRGSIISGIVTSVTNPYFYIWWATVGWAFMLKGIELAGIIGVLSFLVGHWSSDLSWYSLVSFFTSKGRHVLPGKRYRVMMMVCGVFLVFLGLYFIYSTLIV</sequence>
<evidence type="ECO:0000256" key="5">
    <source>
        <dbReference type="ARBA" id="ARBA00023136"/>
    </source>
</evidence>
<reference evidence="7" key="1">
    <citation type="submission" date="2013-12" db="EMBL/GenBank/DDBJ databases">
        <title>The complete genome sequence of Methanobacterium sp. BRM9.</title>
        <authorList>
            <consortium name="Pastoral Greenhouse Gas Research Consortium"/>
            <person name="Kelly W.J."/>
            <person name="Leahy S.C."/>
            <person name="Perry R."/>
            <person name="Li D."/>
            <person name="Altermann E."/>
            <person name="Lambie S.C."/>
            <person name="Attwood G.T."/>
        </authorList>
    </citation>
    <scope>NUCLEOTIDE SEQUENCE [LARGE SCALE GENOMIC DNA]</scope>
    <source>
        <strain evidence="7">BRM9</strain>
    </source>
</reference>
<evidence type="ECO:0000256" key="6">
    <source>
        <dbReference type="SAM" id="Phobius"/>
    </source>
</evidence>
<keyword evidence="2" id="KW-1003">Cell membrane</keyword>
<feature type="transmembrane region" description="Helical" evidence="6">
    <location>
        <begin position="114"/>
        <end position="139"/>
    </location>
</feature>
<dbReference type="InterPro" id="IPR001123">
    <property type="entry name" value="LeuE-type"/>
</dbReference>